<feature type="transmembrane region" description="Helical" evidence="3">
    <location>
        <begin position="21"/>
        <end position="45"/>
    </location>
</feature>
<proteinExistence type="inferred from homology"/>
<dbReference type="EMBL" id="LS483452">
    <property type="protein sequence ID" value="SQH74873.1"/>
    <property type="molecule type" value="Genomic_DNA"/>
</dbReference>
<evidence type="ECO:0000313" key="5">
    <source>
        <dbReference type="Proteomes" id="UP000250123"/>
    </source>
</evidence>
<name>A0A330M0G5_9GAMM</name>
<dbReference type="Gene3D" id="3.30.700.10">
    <property type="entry name" value="Glycoprotein, Type 4 Pilin"/>
    <property type="match status" value="1"/>
</dbReference>
<reference evidence="5" key="1">
    <citation type="submission" date="2018-06" db="EMBL/GenBank/DDBJ databases">
        <authorList>
            <person name="Cea G.-C."/>
            <person name="William W."/>
        </authorList>
    </citation>
    <scope>NUCLEOTIDE SEQUENCE [LARGE SCALE GENOMIC DNA]</scope>
    <source>
        <strain evidence="5">DB21MT-2</strain>
    </source>
</reference>
<dbReference type="GO" id="GO:0043107">
    <property type="term" value="P:type IV pilus-dependent motility"/>
    <property type="evidence" value="ECO:0007669"/>
    <property type="project" value="TreeGrafter"/>
</dbReference>
<dbReference type="SUPFAM" id="SSF54523">
    <property type="entry name" value="Pili subunits"/>
    <property type="match status" value="1"/>
</dbReference>
<keyword evidence="3" id="KW-1133">Transmembrane helix</keyword>
<keyword evidence="3" id="KW-0812">Transmembrane</keyword>
<accession>A0A330M0G5</accession>
<dbReference type="InterPro" id="IPR045584">
    <property type="entry name" value="Pilin-like"/>
</dbReference>
<comment type="similarity">
    <text evidence="1">Belongs to the N-Me-Phe pilin family.</text>
</comment>
<dbReference type="RefSeq" id="WP_112351596.1">
    <property type="nucleotide sequence ID" value="NZ_LS483452.1"/>
</dbReference>
<evidence type="ECO:0000313" key="4">
    <source>
        <dbReference type="EMBL" id="SQH74873.1"/>
    </source>
</evidence>
<organism evidence="4 5">
    <name type="scientific">Shewanella benthica</name>
    <dbReference type="NCBI Taxonomy" id="43661"/>
    <lineage>
        <taxon>Bacteria</taxon>
        <taxon>Pseudomonadati</taxon>
        <taxon>Pseudomonadota</taxon>
        <taxon>Gammaproteobacteria</taxon>
        <taxon>Alteromonadales</taxon>
        <taxon>Shewanellaceae</taxon>
        <taxon>Shewanella</taxon>
    </lineage>
</organism>
<evidence type="ECO:0000256" key="2">
    <source>
        <dbReference type="ARBA" id="ARBA00022481"/>
    </source>
</evidence>
<sequence>MKGINLSNRLNTMAGNKSAKGFTLIELMIVVAIIGILAAIALPAYKDYVTSAQGGAAMKGITAFATKIQTCNQTGIACTGIKDEVAKNKKMTALTVEPAQDKAVDLVWTEAKCVLTGKFDGLGGVTFSMAKGASAIDGDLAICTKGAGLPAA</sequence>
<dbReference type="Proteomes" id="UP000250123">
    <property type="component" value="Chromosome SHEWBE"/>
</dbReference>
<protein>
    <submittedName>
        <fullName evidence="4">Methylation site containing protein</fullName>
    </submittedName>
</protein>
<dbReference type="PANTHER" id="PTHR30093:SF34">
    <property type="entry name" value="PREPILIN PEPTIDASE-DEPENDENT PROTEIN D"/>
    <property type="match status" value="1"/>
</dbReference>
<evidence type="ECO:0000256" key="1">
    <source>
        <dbReference type="ARBA" id="ARBA00005233"/>
    </source>
</evidence>
<dbReference type="PROSITE" id="PS00409">
    <property type="entry name" value="PROKAR_NTER_METHYL"/>
    <property type="match status" value="1"/>
</dbReference>
<evidence type="ECO:0000256" key="3">
    <source>
        <dbReference type="SAM" id="Phobius"/>
    </source>
</evidence>
<dbReference type="Pfam" id="PF07963">
    <property type="entry name" value="N_methyl"/>
    <property type="match status" value="1"/>
</dbReference>
<keyword evidence="3" id="KW-0472">Membrane</keyword>
<dbReference type="NCBIfam" id="TIGR02532">
    <property type="entry name" value="IV_pilin_GFxxxE"/>
    <property type="match status" value="1"/>
</dbReference>
<gene>
    <name evidence="4" type="ORF">SHEWBE_0904</name>
</gene>
<dbReference type="GO" id="GO:0044096">
    <property type="term" value="C:type IV pilus"/>
    <property type="evidence" value="ECO:0007669"/>
    <property type="project" value="TreeGrafter"/>
</dbReference>
<dbReference type="KEGG" id="sbk:SHEWBE_0904"/>
<dbReference type="InterPro" id="IPR012902">
    <property type="entry name" value="N_methyl_site"/>
</dbReference>
<dbReference type="AlphaFoldDB" id="A0A330M0G5"/>
<dbReference type="OrthoDB" id="6272706at2"/>
<keyword evidence="2" id="KW-0488">Methylation</keyword>
<dbReference type="PANTHER" id="PTHR30093">
    <property type="entry name" value="GENERAL SECRETION PATHWAY PROTEIN G"/>
    <property type="match status" value="1"/>
</dbReference>